<evidence type="ECO:0000259" key="1">
    <source>
        <dbReference type="Pfam" id="PF00733"/>
    </source>
</evidence>
<accession>X0YAZ9</accession>
<protein>
    <recommendedName>
        <fullName evidence="1">Asparagine synthetase domain-containing protein</fullName>
    </recommendedName>
</protein>
<dbReference type="AlphaFoldDB" id="X0YAZ9"/>
<dbReference type="PANTHER" id="PTHR43284:SF1">
    <property type="entry name" value="ASPARAGINE SYNTHETASE"/>
    <property type="match status" value="1"/>
</dbReference>
<dbReference type="PANTHER" id="PTHR43284">
    <property type="entry name" value="ASPARAGINE SYNTHETASE (GLUTAMINE-HYDROLYZING)"/>
    <property type="match status" value="1"/>
</dbReference>
<organism evidence="2">
    <name type="scientific">marine sediment metagenome</name>
    <dbReference type="NCBI Taxonomy" id="412755"/>
    <lineage>
        <taxon>unclassified sequences</taxon>
        <taxon>metagenomes</taxon>
        <taxon>ecological metagenomes</taxon>
    </lineage>
</organism>
<dbReference type="EMBL" id="BARS01055462">
    <property type="protein sequence ID" value="GAG45918.1"/>
    <property type="molecule type" value="Genomic_DNA"/>
</dbReference>
<dbReference type="InterPro" id="IPR001962">
    <property type="entry name" value="Asn_synthase"/>
</dbReference>
<dbReference type="GO" id="GO:0005829">
    <property type="term" value="C:cytosol"/>
    <property type="evidence" value="ECO:0007669"/>
    <property type="project" value="TreeGrafter"/>
</dbReference>
<dbReference type="InterPro" id="IPR051786">
    <property type="entry name" value="ASN_synthetase/amidase"/>
</dbReference>
<evidence type="ECO:0000313" key="2">
    <source>
        <dbReference type="EMBL" id="GAG45918.1"/>
    </source>
</evidence>
<gene>
    <name evidence="2" type="ORF">S01H1_81886</name>
</gene>
<dbReference type="SUPFAM" id="SSF52402">
    <property type="entry name" value="Adenine nucleotide alpha hydrolases-like"/>
    <property type="match status" value="1"/>
</dbReference>
<dbReference type="Pfam" id="PF00733">
    <property type="entry name" value="Asn_synthase"/>
    <property type="match status" value="1"/>
</dbReference>
<dbReference type="GO" id="GO:0004066">
    <property type="term" value="F:asparagine synthase (glutamine-hydrolyzing) activity"/>
    <property type="evidence" value="ECO:0007669"/>
    <property type="project" value="InterPro"/>
</dbReference>
<dbReference type="Gene3D" id="3.40.50.620">
    <property type="entry name" value="HUPs"/>
    <property type="match status" value="1"/>
</dbReference>
<comment type="caution">
    <text evidence="2">The sequence shown here is derived from an EMBL/GenBank/DDBJ whole genome shotgun (WGS) entry which is preliminary data.</text>
</comment>
<proteinExistence type="predicted"/>
<feature type="domain" description="Asparagine synthetase" evidence="1">
    <location>
        <begin position="35"/>
        <end position="183"/>
    </location>
</feature>
<feature type="non-terminal residue" evidence="2">
    <location>
        <position position="1"/>
    </location>
</feature>
<dbReference type="CDD" id="cd01991">
    <property type="entry name" value="Asn_synthase_B_C"/>
    <property type="match status" value="1"/>
</dbReference>
<reference evidence="2" key="1">
    <citation type="journal article" date="2014" name="Front. Microbiol.">
        <title>High frequency of phylogenetically diverse reductive dehalogenase-homologous genes in deep subseafloor sedimentary metagenomes.</title>
        <authorList>
            <person name="Kawai M."/>
            <person name="Futagami T."/>
            <person name="Toyoda A."/>
            <person name="Takaki Y."/>
            <person name="Nishi S."/>
            <person name="Hori S."/>
            <person name="Arai W."/>
            <person name="Tsubouchi T."/>
            <person name="Morono Y."/>
            <person name="Uchiyama I."/>
            <person name="Ito T."/>
            <person name="Fujiyama A."/>
            <person name="Inagaki F."/>
            <person name="Takami H."/>
        </authorList>
    </citation>
    <scope>NUCLEOTIDE SEQUENCE</scope>
    <source>
        <strain evidence="2">Expedition CK06-06</strain>
    </source>
</reference>
<sequence>EVGKILNRDINRNITKKFFKENYLKRYSSIDFEKIFMLTDLKTWLVDESLMRTDKMTMAFGLEQRVPVLDHHLVELAYKVPSKYKMGNSDQGKEIFIEAMKGYLPKHILESDKKKVWLTPMSDWLRSDLNDFAKSILNSGYCSETKDYLDFKGIDKMFIDHVEKRKYNLNLIWALITFQVWYRNAIK</sequence>
<dbReference type="InterPro" id="IPR014729">
    <property type="entry name" value="Rossmann-like_a/b/a_fold"/>
</dbReference>
<dbReference type="GO" id="GO:0006529">
    <property type="term" value="P:asparagine biosynthetic process"/>
    <property type="evidence" value="ECO:0007669"/>
    <property type="project" value="InterPro"/>
</dbReference>
<name>X0YAZ9_9ZZZZ</name>